<keyword evidence="2" id="KW-1185">Reference proteome</keyword>
<reference evidence="2" key="1">
    <citation type="journal article" date="2013" name="Genome Announc.">
        <title>Draft genome sequence of the grapevine dieback fungus Eutypa lata UCR-EL1.</title>
        <authorList>
            <person name="Blanco-Ulate B."/>
            <person name="Rolshausen P.E."/>
            <person name="Cantu D."/>
        </authorList>
    </citation>
    <scope>NUCLEOTIDE SEQUENCE [LARGE SCALE GENOMIC DNA]</scope>
    <source>
        <strain evidence="2">UCR-EL1</strain>
    </source>
</reference>
<gene>
    <name evidence="1" type="ORF">UCREL1_2593</name>
</gene>
<dbReference type="Proteomes" id="UP000012174">
    <property type="component" value="Unassembled WGS sequence"/>
</dbReference>
<dbReference type="InterPro" id="IPR022085">
    <property type="entry name" value="OpdG"/>
</dbReference>
<protein>
    <submittedName>
        <fullName evidence="1">Uncharacterized protein</fullName>
    </submittedName>
</protein>
<dbReference type="InterPro" id="IPR053204">
    <property type="entry name" value="Oxopyrrolidines_Biosynth-assoc"/>
</dbReference>
<dbReference type="OMA" id="CEWINLA"/>
<dbReference type="HOGENOM" id="CLU_1343241_0_0_1"/>
<dbReference type="PANTHER" id="PTHR38797">
    <property type="entry name" value="NUCLEAR PORE COMPLEX PROTEIN NUP85-RELATED"/>
    <property type="match status" value="1"/>
</dbReference>
<dbReference type="OrthoDB" id="3350591at2759"/>
<dbReference type="Pfam" id="PF12311">
    <property type="entry name" value="DUF3632"/>
    <property type="match status" value="1"/>
</dbReference>
<dbReference type="AlphaFoldDB" id="M7T0K4"/>
<evidence type="ECO:0000313" key="1">
    <source>
        <dbReference type="EMBL" id="EMR70353.1"/>
    </source>
</evidence>
<organism evidence="1 2">
    <name type="scientific">Eutypa lata (strain UCR-EL1)</name>
    <name type="common">Grapevine dieback disease fungus</name>
    <name type="synonym">Eutypa armeniacae</name>
    <dbReference type="NCBI Taxonomy" id="1287681"/>
    <lineage>
        <taxon>Eukaryota</taxon>
        <taxon>Fungi</taxon>
        <taxon>Dikarya</taxon>
        <taxon>Ascomycota</taxon>
        <taxon>Pezizomycotina</taxon>
        <taxon>Sordariomycetes</taxon>
        <taxon>Xylariomycetidae</taxon>
        <taxon>Xylariales</taxon>
        <taxon>Diatrypaceae</taxon>
        <taxon>Eutypa</taxon>
    </lineage>
</organism>
<dbReference type="PANTHER" id="PTHR38797:SF4">
    <property type="entry name" value="NUCLEAR PORE COMPLEX PROTEIN NUP85"/>
    <property type="match status" value="1"/>
</dbReference>
<accession>M7T0K4</accession>
<proteinExistence type="predicted"/>
<dbReference type="EMBL" id="KB705880">
    <property type="protein sequence ID" value="EMR70353.1"/>
    <property type="molecule type" value="Genomic_DNA"/>
</dbReference>
<dbReference type="KEGG" id="ela:UCREL1_2593"/>
<sequence length="204" mass="23217">MADQIDLEPLKSEERGLLTDADLHLVNLFETAMNSATQINVNEIAEKFVTEVSKFAPKGQSGLDPISFVSSFFQVLIHIASRVPHRNIGQDVLVRTVVLLQDGGYSDEIDPMWKNLSDFAILMRDSWNHSPTFEPEDDDDQAFSELEWLNLNSFVARLFKSDIVNWYSFPIWEIKLGLESPINEEAAAVNTRVRVATEDRYIRA</sequence>
<name>M7T0K4_EUTLA</name>
<evidence type="ECO:0000313" key="2">
    <source>
        <dbReference type="Proteomes" id="UP000012174"/>
    </source>
</evidence>